<feature type="transmembrane region" description="Helical" evidence="1">
    <location>
        <begin position="60"/>
        <end position="82"/>
    </location>
</feature>
<keyword evidence="1" id="KW-0812">Transmembrane</keyword>
<name>A0ABQ5RVV4_9CHLO</name>
<gene>
    <name evidence="2" type="ORF">VaNZ11_003448</name>
</gene>
<accession>A0ABQ5RVV4</accession>
<reference evidence="2 3" key="1">
    <citation type="journal article" date="2023" name="IScience">
        <title>Expanded male sex-determining region conserved during the evolution of homothallism in the green alga Volvox.</title>
        <authorList>
            <person name="Yamamoto K."/>
            <person name="Matsuzaki R."/>
            <person name="Mahakham W."/>
            <person name="Heman W."/>
            <person name="Sekimoto H."/>
            <person name="Kawachi M."/>
            <person name="Minakuchi Y."/>
            <person name="Toyoda A."/>
            <person name="Nozaki H."/>
        </authorList>
    </citation>
    <scope>NUCLEOTIDE SEQUENCE [LARGE SCALE GENOMIC DNA]</scope>
    <source>
        <strain evidence="2 3">NIES-4468</strain>
    </source>
</reference>
<evidence type="ECO:0000256" key="1">
    <source>
        <dbReference type="SAM" id="Phobius"/>
    </source>
</evidence>
<organism evidence="2 3">
    <name type="scientific">Volvox africanus</name>
    <dbReference type="NCBI Taxonomy" id="51714"/>
    <lineage>
        <taxon>Eukaryota</taxon>
        <taxon>Viridiplantae</taxon>
        <taxon>Chlorophyta</taxon>
        <taxon>core chlorophytes</taxon>
        <taxon>Chlorophyceae</taxon>
        <taxon>CS clade</taxon>
        <taxon>Chlamydomonadales</taxon>
        <taxon>Volvocaceae</taxon>
        <taxon>Volvox</taxon>
    </lineage>
</organism>
<dbReference type="Proteomes" id="UP001165090">
    <property type="component" value="Unassembled WGS sequence"/>
</dbReference>
<protein>
    <submittedName>
        <fullName evidence="2">Uncharacterized protein</fullName>
    </submittedName>
</protein>
<comment type="caution">
    <text evidence="2">The sequence shown here is derived from an EMBL/GenBank/DDBJ whole genome shotgun (WGS) entry which is preliminary data.</text>
</comment>
<keyword evidence="1" id="KW-0472">Membrane</keyword>
<proteinExistence type="predicted"/>
<feature type="transmembrane region" description="Helical" evidence="1">
    <location>
        <begin position="12"/>
        <end position="35"/>
    </location>
</feature>
<feature type="transmembrane region" description="Helical" evidence="1">
    <location>
        <begin position="118"/>
        <end position="141"/>
    </location>
</feature>
<evidence type="ECO:0000313" key="3">
    <source>
        <dbReference type="Proteomes" id="UP001165090"/>
    </source>
</evidence>
<keyword evidence="3" id="KW-1185">Reference proteome</keyword>
<sequence length="255" mass="28337">MASITRDRGCLYYVPWIATLCVCLGIASLGVWAYYTRRCKDLTLEALDDLGIKAKNVDRINIALIATAITYLALVMVIFLMSLWRSFIEAAHDAVGLVSRGAMVFLVLNFLFTTGWWITMMWLVLLIMGNTLWATCLYILIGSIKKAKEDIAKFGAATWLPSRNLPCPGQCLDLTTFTFITSELKDACICDTDKLEAARGAFDHAYGIFPGIAVGNFVMFVAGVLLLMNLACQFSHAKRERELLSRITAKVYSAM</sequence>
<feature type="transmembrane region" description="Helical" evidence="1">
    <location>
        <begin position="94"/>
        <end position="112"/>
    </location>
</feature>
<feature type="transmembrane region" description="Helical" evidence="1">
    <location>
        <begin position="208"/>
        <end position="231"/>
    </location>
</feature>
<evidence type="ECO:0000313" key="2">
    <source>
        <dbReference type="EMBL" id="GLI61162.1"/>
    </source>
</evidence>
<keyword evidence="1" id="KW-1133">Transmembrane helix</keyword>
<dbReference type="EMBL" id="BSDZ01000009">
    <property type="protein sequence ID" value="GLI61162.1"/>
    <property type="molecule type" value="Genomic_DNA"/>
</dbReference>